<dbReference type="EMBL" id="JBAHYK010000803">
    <property type="protein sequence ID" value="KAL0571206.1"/>
    <property type="molecule type" value="Genomic_DNA"/>
</dbReference>
<dbReference type="Proteomes" id="UP001465976">
    <property type="component" value="Unassembled WGS sequence"/>
</dbReference>
<feature type="region of interest" description="Disordered" evidence="1">
    <location>
        <begin position="225"/>
        <end position="270"/>
    </location>
</feature>
<sequence>MATSLFSSSYVLPKRWIETYTFGFGSAALLDKENYAWQWLSQAIHHFTVTNILREEWSWYSLRWQAESFELRPVTISSPDDDDEDARQIEVPQSEGDHIYSPYYLFILPPSPLSSAPDLESWRRERTLYYWSLDPDGASVMSEEQRISLGLPSYTIKFQSTDLYWPAEVYDFMRLWQEAKGFDPTTTDFARSLGHSILEVLPQQGDDRFETVADADADGVPFKARGEDMEVESLVDSTYNGPSSESREPPTQTEMDVEMDAVPEDMEVDR</sequence>
<evidence type="ECO:0000313" key="3">
    <source>
        <dbReference type="Proteomes" id="UP001465976"/>
    </source>
</evidence>
<organism evidence="2 3">
    <name type="scientific">Marasmius crinis-equi</name>
    <dbReference type="NCBI Taxonomy" id="585013"/>
    <lineage>
        <taxon>Eukaryota</taxon>
        <taxon>Fungi</taxon>
        <taxon>Dikarya</taxon>
        <taxon>Basidiomycota</taxon>
        <taxon>Agaricomycotina</taxon>
        <taxon>Agaricomycetes</taxon>
        <taxon>Agaricomycetidae</taxon>
        <taxon>Agaricales</taxon>
        <taxon>Marasmiineae</taxon>
        <taxon>Marasmiaceae</taxon>
        <taxon>Marasmius</taxon>
    </lineage>
</organism>
<keyword evidence="3" id="KW-1185">Reference proteome</keyword>
<evidence type="ECO:0000256" key="1">
    <source>
        <dbReference type="SAM" id="MobiDB-lite"/>
    </source>
</evidence>
<comment type="caution">
    <text evidence="2">The sequence shown here is derived from an EMBL/GenBank/DDBJ whole genome shotgun (WGS) entry which is preliminary data.</text>
</comment>
<evidence type="ECO:0000313" key="2">
    <source>
        <dbReference type="EMBL" id="KAL0571206.1"/>
    </source>
</evidence>
<name>A0ABR3F7G5_9AGAR</name>
<accession>A0ABR3F7G5</accession>
<gene>
    <name evidence="2" type="ORF">V5O48_010756</name>
</gene>
<proteinExistence type="predicted"/>
<protein>
    <submittedName>
        <fullName evidence="2">Uncharacterized protein</fullName>
    </submittedName>
</protein>
<feature type="compositionally biased region" description="Acidic residues" evidence="1">
    <location>
        <begin position="255"/>
        <end position="270"/>
    </location>
</feature>
<feature type="compositionally biased region" description="Polar residues" evidence="1">
    <location>
        <begin position="235"/>
        <end position="254"/>
    </location>
</feature>
<reference evidence="2 3" key="1">
    <citation type="submission" date="2024-02" db="EMBL/GenBank/DDBJ databases">
        <title>A draft genome for the cacao thread blight pathogen Marasmius crinis-equi.</title>
        <authorList>
            <person name="Cohen S.P."/>
            <person name="Baruah I.K."/>
            <person name="Amoako-Attah I."/>
            <person name="Bukari Y."/>
            <person name="Meinhardt L.W."/>
            <person name="Bailey B.A."/>
        </authorList>
    </citation>
    <scope>NUCLEOTIDE SEQUENCE [LARGE SCALE GENOMIC DNA]</scope>
    <source>
        <strain evidence="2 3">GH-76</strain>
    </source>
</reference>